<evidence type="ECO:0000313" key="2">
    <source>
        <dbReference type="Proteomes" id="UP000001510"/>
    </source>
</evidence>
<dbReference type="EnsemblBacteria" id="BAG01244">
    <property type="protein sequence ID" value="BAG01244"/>
    <property type="gene ID" value="MAE_14220"/>
</dbReference>
<dbReference type="AlphaFoldDB" id="B0JU56"/>
<accession>B0JU56</accession>
<dbReference type="KEGG" id="mar:MAE_14220"/>
<keyword evidence="2" id="KW-1185">Reference proteome</keyword>
<dbReference type="EMBL" id="AP009552">
    <property type="protein sequence ID" value="BAG01244.1"/>
    <property type="molecule type" value="Genomic_DNA"/>
</dbReference>
<dbReference type="PaxDb" id="449447-MAE_14220"/>
<organism evidence="1 2">
    <name type="scientific">Microcystis aeruginosa (strain NIES-843 / IAM M-2473)</name>
    <dbReference type="NCBI Taxonomy" id="449447"/>
    <lineage>
        <taxon>Bacteria</taxon>
        <taxon>Bacillati</taxon>
        <taxon>Cyanobacteriota</taxon>
        <taxon>Cyanophyceae</taxon>
        <taxon>Oscillatoriophycideae</taxon>
        <taxon>Chroococcales</taxon>
        <taxon>Microcystaceae</taxon>
        <taxon>Microcystis</taxon>
    </lineage>
</organism>
<protein>
    <submittedName>
        <fullName evidence="1">Uncharacterized protein</fullName>
    </submittedName>
</protein>
<reference evidence="1 2" key="1">
    <citation type="journal article" date="2007" name="DNA Res.">
        <title>Complete genomic structure of the bloom-forming toxic cyanobacterium Microcystis aeruginosa NIES-843.</title>
        <authorList>
            <person name="Kaneko T."/>
            <person name="Nakajima N."/>
            <person name="Okamoto S."/>
            <person name="Suzuki I."/>
            <person name="Tanabe Y."/>
            <person name="Tamaoki M."/>
            <person name="Nakamura Y."/>
            <person name="Kasai F."/>
            <person name="Watanabe A."/>
            <person name="Kawashima K."/>
            <person name="Kishida Y."/>
            <person name="Ono A."/>
            <person name="Shimizu Y."/>
            <person name="Takahashi C."/>
            <person name="Minami C."/>
            <person name="Fujishiro T."/>
            <person name="Kohara M."/>
            <person name="Katoh M."/>
            <person name="Nakazaki N."/>
            <person name="Nakayama S."/>
            <person name="Yamada M."/>
            <person name="Tabata S."/>
            <person name="Watanabe M.M."/>
        </authorList>
    </citation>
    <scope>NUCLEOTIDE SEQUENCE [LARGE SCALE GENOMIC DNA]</scope>
    <source>
        <strain evidence="2">NIES-843 / IAM M-247</strain>
    </source>
</reference>
<name>B0JU56_MICAN</name>
<dbReference type="HOGENOM" id="CLU_3027215_0_0_3"/>
<dbReference type="Proteomes" id="UP000001510">
    <property type="component" value="Chromosome"/>
</dbReference>
<sequence length="55" mass="6355">MESAIELGLDDNLSRSPPCCLYDSYYPPSNPNFYNNFSRFSIAANLAFCSKYYRK</sequence>
<proteinExistence type="predicted"/>
<gene>
    <name evidence="1" type="ordered locus">MAE_14220</name>
</gene>
<evidence type="ECO:0000313" key="1">
    <source>
        <dbReference type="EMBL" id="BAG01244.1"/>
    </source>
</evidence>